<evidence type="ECO:0000313" key="2">
    <source>
        <dbReference type="EMBL" id="EFP12891.1"/>
    </source>
</evidence>
<dbReference type="GeneID" id="9801479"/>
<feature type="region of interest" description="Disordered" evidence="1">
    <location>
        <begin position="53"/>
        <end position="78"/>
    </location>
</feature>
<proteinExistence type="predicted"/>
<dbReference type="HOGENOM" id="CLU_752819_0_0_1"/>
<feature type="region of interest" description="Disordered" evidence="1">
    <location>
        <begin position="107"/>
        <end position="128"/>
    </location>
</feature>
<dbReference type="eggNOG" id="ENOG502TISE">
    <property type="taxonomic scope" value="Eukaryota"/>
</dbReference>
<accession>E3MZA3</accession>
<dbReference type="KEGG" id="crq:GCK72_025181"/>
<feature type="compositionally biased region" description="Acidic residues" evidence="1">
    <location>
        <begin position="110"/>
        <end position="128"/>
    </location>
</feature>
<dbReference type="AlphaFoldDB" id="E3MZA3"/>
<sequence length="368" mass="42580">MFGWESGSEDEEEKEQTKEEIKLLLARATELNILTESLFPLMQVPIPSWHIYHQQSPESSDTEDSESSQASTSQVKSVDLKSRRSAEVALQFENILLKLRDSNKVKVNENENDTEEQYDSEESEKEEEDMLEQCIKENDEVLQPNIEKEVDLTLKTAFSKEKREEILKIIDVVMGQKSAAKEEEDKKTLENQSIQKMLESRIMQLETASKIDTSMISSQNMGDVLLNTVKHCVRMFVADIKSVMKKGMRPKNVQNTNFAGFKALVDLHDRADGSKGIDARKRFVDDFYWKHGQTYFASENNYQRMCCFAYLFFLELCDKDKRIVIPTMEHLVQHDGSPGFQQKEREFLKVVMAQHWSVCEDLGVFKDN</sequence>
<dbReference type="CTD" id="9801479"/>
<protein>
    <submittedName>
        <fullName evidence="2">Uncharacterized protein</fullName>
    </submittedName>
</protein>
<evidence type="ECO:0000256" key="1">
    <source>
        <dbReference type="SAM" id="MobiDB-lite"/>
    </source>
</evidence>
<evidence type="ECO:0000313" key="3">
    <source>
        <dbReference type="Proteomes" id="UP000008281"/>
    </source>
</evidence>
<name>E3MZA3_CAERE</name>
<dbReference type="EMBL" id="DS268500">
    <property type="protein sequence ID" value="EFP12891.1"/>
    <property type="molecule type" value="Genomic_DNA"/>
</dbReference>
<gene>
    <name evidence="2" type="ORF">CRE_05922</name>
</gene>
<keyword evidence="3" id="KW-1185">Reference proteome</keyword>
<organism evidence="3">
    <name type="scientific">Caenorhabditis remanei</name>
    <name type="common">Caenorhabditis vulgaris</name>
    <dbReference type="NCBI Taxonomy" id="31234"/>
    <lineage>
        <taxon>Eukaryota</taxon>
        <taxon>Metazoa</taxon>
        <taxon>Ecdysozoa</taxon>
        <taxon>Nematoda</taxon>
        <taxon>Chromadorea</taxon>
        <taxon>Rhabditida</taxon>
        <taxon>Rhabditina</taxon>
        <taxon>Rhabditomorpha</taxon>
        <taxon>Rhabditoidea</taxon>
        <taxon>Rhabditidae</taxon>
        <taxon>Peloderinae</taxon>
        <taxon>Caenorhabditis</taxon>
    </lineage>
</organism>
<dbReference type="RefSeq" id="XP_003098478.2">
    <property type="nucleotide sequence ID" value="XM_003098430.2"/>
</dbReference>
<dbReference type="Proteomes" id="UP000008281">
    <property type="component" value="Unassembled WGS sequence"/>
</dbReference>
<reference evidence="2" key="1">
    <citation type="submission" date="2007-07" db="EMBL/GenBank/DDBJ databases">
        <title>PCAP assembly of the Caenorhabditis remanei genome.</title>
        <authorList>
            <consortium name="The Caenorhabditis remanei Sequencing Consortium"/>
            <person name="Wilson R.K."/>
        </authorList>
    </citation>
    <scope>NUCLEOTIDE SEQUENCE [LARGE SCALE GENOMIC DNA]</scope>
    <source>
        <strain evidence="2">PB4641</strain>
    </source>
</reference>